<gene>
    <name evidence="2" type="ORF">Sps_05138</name>
</gene>
<organism evidence="2 3">
    <name type="scientific">Shewanella psychrophila</name>
    <dbReference type="NCBI Taxonomy" id="225848"/>
    <lineage>
        <taxon>Bacteria</taxon>
        <taxon>Pseudomonadati</taxon>
        <taxon>Pseudomonadota</taxon>
        <taxon>Gammaproteobacteria</taxon>
        <taxon>Alteromonadales</taxon>
        <taxon>Shewanellaceae</taxon>
        <taxon>Shewanella</taxon>
    </lineage>
</organism>
<sequence>MSPKTIITIIKNKRIESKMTQKDLAQKIGMSEKTYQRIESEAVDMRLSQYYNLITALGLTELDVILDSFNVDTVTDKDIVAATRLLLPQTRHNLVHMIISEFQRFQNTNKSKV</sequence>
<dbReference type="Pfam" id="PF01381">
    <property type="entry name" value="HTH_3"/>
    <property type="match status" value="1"/>
</dbReference>
<dbReference type="SMART" id="SM00530">
    <property type="entry name" value="HTH_XRE"/>
    <property type="match status" value="1"/>
</dbReference>
<accession>A0A1S6HXB0</accession>
<dbReference type="KEGG" id="spsw:Sps_05138"/>
<dbReference type="SUPFAM" id="SSF47413">
    <property type="entry name" value="lambda repressor-like DNA-binding domains"/>
    <property type="match status" value="1"/>
</dbReference>
<evidence type="ECO:0000313" key="2">
    <source>
        <dbReference type="EMBL" id="AQS40207.1"/>
    </source>
</evidence>
<protein>
    <submittedName>
        <fullName evidence="2">Helix-turn-helix protein</fullName>
    </submittedName>
</protein>
<evidence type="ECO:0000259" key="1">
    <source>
        <dbReference type="PROSITE" id="PS50943"/>
    </source>
</evidence>
<dbReference type="Proteomes" id="UP000189545">
    <property type="component" value="Chromosome"/>
</dbReference>
<evidence type="ECO:0000313" key="3">
    <source>
        <dbReference type="Proteomes" id="UP000189545"/>
    </source>
</evidence>
<dbReference type="GO" id="GO:0003677">
    <property type="term" value="F:DNA binding"/>
    <property type="evidence" value="ECO:0007669"/>
    <property type="project" value="InterPro"/>
</dbReference>
<dbReference type="InterPro" id="IPR010982">
    <property type="entry name" value="Lambda_DNA-bd_dom_sf"/>
</dbReference>
<dbReference type="AlphaFoldDB" id="A0A1S6HXB0"/>
<dbReference type="PROSITE" id="PS50943">
    <property type="entry name" value="HTH_CROC1"/>
    <property type="match status" value="1"/>
</dbReference>
<dbReference type="InterPro" id="IPR001387">
    <property type="entry name" value="Cro/C1-type_HTH"/>
</dbReference>
<dbReference type="EMBL" id="CP014782">
    <property type="protein sequence ID" value="AQS40207.1"/>
    <property type="molecule type" value="Genomic_DNA"/>
</dbReference>
<dbReference type="OrthoDB" id="5901253at2"/>
<dbReference type="CDD" id="cd00093">
    <property type="entry name" value="HTH_XRE"/>
    <property type="match status" value="1"/>
</dbReference>
<dbReference type="Gene3D" id="1.10.260.40">
    <property type="entry name" value="lambda repressor-like DNA-binding domains"/>
    <property type="match status" value="1"/>
</dbReference>
<proteinExistence type="predicted"/>
<feature type="domain" description="HTH cro/C1-type" evidence="1">
    <location>
        <begin position="10"/>
        <end position="65"/>
    </location>
</feature>
<dbReference type="RefSeq" id="WP_077755032.1">
    <property type="nucleotide sequence ID" value="NZ_CP014782.1"/>
</dbReference>
<reference evidence="2 3" key="1">
    <citation type="submission" date="2016-03" db="EMBL/GenBank/DDBJ databases">
        <title>Complete genome sequence of Shewanella psychrophila WP2, a deep sea bacterium isolated from west Pacific sediment.</title>
        <authorList>
            <person name="Xu G."/>
            <person name="Jian H."/>
        </authorList>
    </citation>
    <scope>NUCLEOTIDE SEQUENCE [LARGE SCALE GENOMIC DNA]</scope>
    <source>
        <strain evidence="2 3">WP2</strain>
    </source>
</reference>
<keyword evidence="3" id="KW-1185">Reference proteome</keyword>
<name>A0A1S6HXB0_9GAMM</name>